<dbReference type="PANTHER" id="PTHR42910">
    <property type="entry name" value="TRANSPORTER SCO4007-RELATED"/>
    <property type="match status" value="1"/>
</dbReference>
<dbReference type="AlphaFoldDB" id="A0A917G897"/>
<evidence type="ECO:0000259" key="7">
    <source>
        <dbReference type="PROSITE" id="PS50850"/>
    </source>
</evidence>
<evidence type="ECO:0000256" key="3">
    <source>
        <dbReference type="ARBA" id="ARBA00022692"/>
    </source>
</evidence>
<name>A0A917G897_9BACL</name>
<accession>A0A917G897</accession>
<evidence type="ECO:0000313" key="9">
    <source>
        <dbReference type="Proteomes" id="UP000644756"/>
    </source>
</evidence>
<sequence>MMAELQSVQAQHITRTKPLSQGLVLLMAVSCGLAVANLFYIQPLLGDIGRTFHASAEKIGFVSMLTHIGYAIGMLLFIPLGDIKERRNMIAVLLVVVGISLIGVASAQNLLWMYIASFAVGITTITPQMIVPLAAQLALPEVRGKVIGNVMSGLFIGILLARTVSGFVGAMFGWRAMYAIAAAMMFVLAYVLWRQLPRTYPATALSYGQLMRSLVSLIAQQRTLREASLIGALSFGAFSVFWTALTFYLEGPHYNYGSEVAGLFGLVGVVGVIAAAYSGRLSDKVSPARLVGCALITVCISYLIFGLLGMTIWGLIIGVIILDLGVQGGQVSNQARIYSILPEARSRLNTVYMVTYFTGGAIGSSLGSYAWSLWGWGGVCVVGGSMSLLAFIIWFVNYMTDKKRSASL</sequence>
<comment type="subcellular location">
    <subcellularLocation>
        <location evidence="1">Cell membrane</location>
        <topology evidence="1">Multi-pass membrane protein</topology>
    </subcellularLocation>
</comment>
<evidence type="ECO:0000313" key="8">
    <source>
        <dbReference type="EMBL" id="GGG27127.1"/>
    </source>
</evidence>
<feature type="transmembrane region" description="Helical" evidence="6">
    <location>
        <begin position="88"/>
        <end position="105"/>
    </location>
</feature>
<gene>
    <name evidence="8" type="ORF">GCM10010916_49370</name>
</gene>
<feature type="transmembrane region" description="Helical" evidence="6">
    <location>
        <begin position="61"/>
        <end position="81"/>
    </location>
</feature>
<feature type="transmembrane region" description="Helical" evidence="6">
    <location>
        <begin position="373"/>
        <end position="396"/>
    </location>
</feature>
<feature type="transmembrane region" description="Helical" evidence="6">
    <location>
        <begin position="111"/>
        <end position="134"/>
    </location>
</feature>
<comment type="caution">
    <text evidence="8">The sequence shown here is derived from an EMBL/GenBank/DDBJ whole genome shotgun (WGS) entry which is preliminary data.</text>
</comment>
<reference evidence="8" key="2">
    <citation type="submission" date="2020-09" db="EMBL/GenBank/DDBJ databases">
        <authorList>
            <person name="Sun Q."/>
            <person name="Zhou Y."/>
        </authorList>
    </citation>
    <scope>NUCLEOTIDE SEQUENCE</scope>
    <source>
        <strain evidence="8">CGMCC 1.12987</strain>
    </source>
</reference>
<keyword evidence="3 6" id="KW-0812">Transmembrane</keyword>
<keyword evidence="4 6" id="KW-1133">Transmembrane helix</keyword>
<dbReference type="GO" id="GO:0022857">
    <property type="term" value="F:transmembrane transporter activity"/>
    <property type="evidence" value="ECO:0007669"/>
    <property type="project" value="InterPro"/>
</dbReference>
<dbReference type="Gene3D" id="1.20.1250.20">
    <property type="entry name" value="MFS general substrate transporter like domains"/>
    <property type="match status" value="1"/>
</dbReference>
<feature type="transmembrane region" description="Helical" evidence="6">
    <location>
        <begin position="146"/>
        <end position="170"/>
    </location>
</feature>
<keyword evidence="9" id="KW-1185">Reference proteome</keyword>
<dbReference type="Proteomes" id="UP000644756">
    <property type="component" value="Unassembled WGS sequence"/>
</dbReference>
<feature type="transmembrane region" description="Helical" evidence="6">
    <location>
        <begin position="176"/>
        <end position="193"/>
    </location>
</feature>
<dbReference type="SUPFAM" id="SSF103473">
    <property type="entry name" value="MFS general substrate transporter"/>
    <property type="match status" value="1"/>
</dbReference>
<protein>
    <submittedName>
        <fullName evidence="8">Major facilitator transporter</fullName>
    </submittedName>
</protein>
<feature type="transmembrane region" description="Helical" evidence="6">
    <location>
        <begin position="227"/>
        <end position="248"/>
    </location>
</feature>
<dbReference type="InterPro" id="IPR011701">
    <property type="entry name" value="MFS"/>
</dbReference>
<organism evidence="8 9">
    <name type="scientific">Paenibacillus abyssi</name>
    <dbReference type="NCBI Taxonomy" id="1340531"/>
    <lineage>
        <taxon>Bacteria</taxon>
        <taxon>Bacillati</taxon>
        <taxon>Bacillota</taxon>
        <taxon>Bacilli</taxon>
        <taxon>Bacillales</taxon>
        <taxon>Paenibacillaceae</taxon>
        <taxon>Paenibacillus</taxon>
    </lineage>
</organism>
<proteinExistence type="predicted"/>
<dbReference type="PROSITE" id="PS50850">
    <property type="entry name" value="MFS"/>
    <property type="match status" value="1"/>
</dbReference>
<evidence type="ECO:0000256" key="1">
    <source>
        <dbReference type="ARBA" id="ARBA00004651"/>
    </source>
</evidence>
<dbReference type="PANTHER" id="PTHR42910:SF1">
    <property type="entry name" value="MAJOR FACILITATOR SUPERFAMILY (MFS) PROFILE DOMAIN-CONTAINING PROTEIN"/>
    <property type="match status" value="1"/>
</dbReference>
<evidence type="ECO:0000256" key="5">
    <source>
        <dbReference type="ARBA" id="ARBA00023136"/>
    </source>
</evidence>
<feature type="transmembrane region" description="Helical" evidence="6">
    <location>
        <begin position="21"/>
        <end position="41"/>
    </location>
</feature>
<dbReference type="CDD" id="cd17324">
    <property type="entry name" value="MFS_NepI_like"/>
    <property type="match status" value="1"/>
</dbReference>
<feature type="domain" description="Major facilitator superfamily (MFS) profile" evidence="7">
    <location>
        <begin position="23"/>
        <end position="402"/>
    </location>
</feature>
<dbReference type="Pfam" id="PF07690">
    <property type="entry name" value="MFS_1"/>
    <property type="match status" value="1"/>
</dbReference>
<keyword evidence="2" id="KW-0813">Transport</keyword>
<keyword evidence="5 6" id="KW-0472">Membrane</keyword>
<feature type="transmembrane region" description="Helical" evidence="6">
    <location>
        <begin position="290"/>
        <end position="322"/>
    </location>
</feature>
<dbReference type="GO" id="GO:0005886">
    <property type="term" value="C:plasma membrane"/>
    <property type="evidence" value="ECO:0007669"/>
    <property type="project" value="UniProtKB-SubCell"/>
</dbReference>
<evidence type="ECO:0000256" key="2">
    <source>
        <dbReference type="ARBA" id="ARBA00022448"/>
    </source>
</evidence>
<feature type="transmembrane region" description="Helical" evidence="6">
    <location>
        <begin position="260"/>
        <end position="278"/>
    </location>
</feature>
<reference evidence="8" key="1">
    <citation type="journal article" date="2014" name="Int. J. Syst. Evol. Microbiol.">
        <title>Complete genome sequence of Corynebacterium casei LMG S-19264T (=DSM 44701T), isolated from a smear-ripened cheese.</title>
        <authorList>
            <consortium name="US DOE Joint Genome Institute (JGI-PGF)"/>
            <person name="Walter F."/>
            <person name="Albersmeier A."/>
            <person name="Kalinowski J."/>
            <person name="Ruckert C."/>
        </authorList>
    </citation>
    <scope>NUCLEOTIDE SEQUENCE</scope>
    <source>
        <strain evidence="8">CGMCC 1.12987</strain>
    </source>
</reference>
<dbReference type="EMBL" id="BMGR01000032">
    <property type="protein sequence ID" value="GGG27127.1"/>
    <property type="molecule type" value="Genomic_DNA"/>
</dbReference>
<dbReference type="InterPro" id="IPR020846">
    <property type="entry name" value="MFS_dom"/>
</dbReference>
<dbReference type="RefSeq" id="WP_229725689.1">
    <property type="nucleotide sequence ID" value="NZ_BMGR01000032.1"/>
</dbReference>
<evidence type="ECO:0000256" key="6">
    <source>
        <dbReference type="SAM" id="Phobius"/>
    </source>
</evidence>
<evidence type="ECO:0000256" key="4">
    <source>
        <dbReference type="ARBA" id="ARBA00022989"/>
    </source>
</evidence>
<dbReference type="InterPro" id="IPR036259">
    <property type="entry name" value="MFS_trans_sf"/>
</dbReference>